<feature type="transmembrane region" description="Helical" evidence="1">
    <location>
        <begin position="231"/>
        <end position="252"/>
    </location>
</feature>
<feature type="transmembrane region" description="Helical" evidence="1">
    <location>
        <begin position="258"/>
        <end position="281"/>
    </location>
</feature>
<reference evidence="2 3" key="1">
    <citation type="submission" date="2020-11" db="EMBL/GenBank/DDBJ databases">
        <title>Fusibacter basophilias sp. nov.</title>
        <authorList>
            <person name="Qiu D."/>
        </authorList>
    </citation>
    <scope>NUCLEOTIDE SEQUENCE [LARGE SCALE GENOMIC DNA]</scope>
    <source>
        <strain evidence="2 3">Q10-2</strain>
    </source>
</reference>
<keyword evidence="3" id="KW-1185">Reference proteome</keyword>
<dbReference type="PANTHER" id="PTHR41324:SF1">
    <property type="entry name" value="DUF2232 DOMAIN-CONTAINING PROTEIN"/>
    <property type="match status" value="1"/>
</dbReference>
<evidence type="ECO:0000256" key="1">
    <source>
        <dbReference type="SAM" id="Phobius"/>
    </source>
</evidence>
<organism evidence="2 3">
    <name type="scientific">Fusibacter ferrireducens</name>
    <dbReference type="NCBI Taxonomy" id="2785058"/>
    <lineage>
        <taxon>Bacteria</taxon>
        <taxon>Bacillati</taxon>
        <taxon>Bacillota</taxon>
        <taxon>Clostridia</taxon>
        <taxon>Eubacteriales</taxon>
        <taxon>Eubacteriales Family XII. Incertae Sedis</taxon>
        <taxon>Fusibacter</taxon>
    </lineage>
</organism>
<comment type="caution">
    <text evidence="2">The sequence shown here is derived from an EMBL/GenBank/DDBJ whole genome shotgun (WGS) entry which is preliminary data.</text>
</comment>
<feature type="transmembrane region" description="Helical" evidence="1">
    <location>
        <begin position="75"/>
        <end position="92"/>
    </location>
</feature>
<keyword evidence="1" id="KW-0472">Membrane</keyword>
<sequence>MKNTRQITEAGLFAAILVIFIIGSFYIPVIGGAIFFIAPLPVIILSIRNTALNVVVSCIVSALLSSLLVSFSFGFSVGMLALGIGLPMGLAIKRFEPPLKAMAIGTLGAFVALILIFGLMNFILGISTEQTIDEMFSMSKDIQAEIDKTIESYSTTLSPEQQTQIKMALGDSSETMDNMVELLKLLMPASLLLMSISLAMVNYRVSISFLKRLKMAHRPLGSFTTFTYPKHMAYGSAGMLLGAYVLGSMGVVDMTTAMLNFIYLFIMIFYIQGLAVGYFFLRRSISKGVSITILVLVSLLGLINYIALIGFMDVLLDVRRLQPKKR</sequence>
<feature type="transmembrane region" description="Helical" evidence="1">
    <location>
        <begin position="104"/>
        <end position="126"/>
    </location>
</feature>
<dbReference type="PANTHER" id="PTHR41324">
    <property type="entry name" value="MEMBRANE PROTEIN-RELATED"/>
    <property type="match status" value="1"/>
</dbReference>
<evidence type="ECO:0000313" key="3">
    <source>
        <dbReference type="Proteomes" id="UP000614200"/>
    </source>
</evidence>
<feature type="transmembrane region" description="Helical" evidence="1">
    <location>
        <begin position="12"/>
        <end position="38"/>
    </location>
</feature>
<dbReference type="Pfam" id="PF09991">
    <property type="entry name" value="DUF2232"/>
    <property type="match status" value="1"/>
</dbReference>
<evidence type="ECO:0000313" key="2">
    <source>
        <dbReference type="EMBL" id="MBF4695480.1"/>
    </source>
</evidence>
<gene>
    <name evidence="2" type="ORF">ISU02_20495</name>
</gene>
<keyword evidence="1" id="KW-1133">Transmembrane helix</keyword>
<dbReference type="EMBL" id="JADKNH010000016">
    <property type="protein sequence ID" value="MBF4695480.1"/>
    <property type="molecule type" value="Genomic_DNA"/>
</dbReference>
<dbReference type="RefSeq" id="WP_194703718.1">
    <property type="nucleotide sequence ID" value="NZ_JADKNH010000016.1"/>
</dbReference>
<dbReference type="InterPro" id="IPR018710">
    <property type="entry name" value="DUF2232"/>
</dbReference>
<name>A0ABR9ZYF0_9FIRM</name>
<proteinExistence type="predicted"/>
<keyword evidence="1" id="KW-0812">Transmembrane</keyword>
<dbReference type="Proteomes" id="UP000614200">
    <property type="component" value="Unassembled WGS sequence"/>
</dbReference>
<accession>A0ABR9ZYF0</accession>
<feature type="transmembrane region" description="Helical" evidence="1">
    <location>
        <begin position="185"/>
        <end position="210"/>
    </location>
</feature>
<feature type="transmembrane region" description="Helical" evidence="1">
    <location>
        <begin position="293"/>
        <end position="316"/>
    </location>
</feature>
<protein>
    <submittedName>
        <fullName evidence="2">DUF2232 domain-containing protein</fullName>
    </submittedName>
</protein>